<feature type="region of interest" description="Disordered" evidence="9">
    <location>
        <begin position="248"/>
        <end position="306"/>
    </location>
</feature>
<feature type="compositionally biased region" description="Low complexity" evidence="9">
    <location>
        <begin position="637"/>
        <end position="646"/>
    </location>
</feature>
<feature type="compositionally biased region" description="Basic and acidic residues" evidence="9">
    <location>
        <begin position="1092"/>
        <end position="1101"/>
    </location>
</feature>
<dbReference type="CDD" id="cd12304">
    <property type="entry name" value="RRM_Set1"/>
    <property type="match status" value="1"/>
</dbReference>
<dbReference type="InterPro" id="IPR044570">
    <property type="entry name" value="Set1-like"/>
</dbReference>
<comment type="caution">
    <text evidence="11">The sequence shown here is derived from an EMBL/GenBank/DDBJ whole genome shotgun (WGS) entry which is preliminary data.</text>
</comment>
<dbReference type="PANTHER" id="PTHR45814:SF2">
    <property type="entry name" value="HISTONE-LYSINE N-METHYLTRANSFERASE SETD1"/>
    <property type="match status" value="1"/>
</dbReference>
<feature type="compositionally biased region" description="Basic and acidic residues" evidence="9">
    <location>
        <begin position="484"/>
        <end position="502"/>
    </location>
</feature>
<dbReference type="Pfam" id="PF00076">
    <property type="entry name" value="RRM_1"/>
    <property type="match status" value="1"/>
</dbReference>
<evidence type="ECO:0000256" key="2">
    <source>
        <dbReference type="ARBA" id="ARBA00022603"/>
    </source>
</evidence>
<dbReference type="PANTHER" id="PTHR45814">
    <property type="entry name" value="HISTONE-LYSINE N-METHYLTRANSFERASE SETD1"/>
    <property type="match status" value="1"/>
</dbReference>
<evidence type="ECO:0000256" key="5">
    <source>
        <dbReference type="ARBA" id="ARBA00022853"/>
    </source>
</evidence>
<evidence type="ECO:0000313" key="12">
    <source>
        <dbReference type="Proteomes" id="UP001321473"/>
    </source>
</evidence>
<keyword evidence="12" id="KW-1185">Reference proteome</keyword>
<feature type="compositionally biased region" description="Pro residues" evidence="9">
    <location>
        <begin position="647"/>
        <end position="659"/>
    </location>
</feature>
<evidence type="ECO:0000259" key="10">
    <source>
        <dbReference type="PROSITE" id="PS50102"/>
    </source>
</evidence>
<evidence type="ECO:0000256" key="1">
    <source>
        <dbReference type="ARBA" id="ARBA00004123"/>
    </source>
</evidence>
<reference evidence="11 12" key="1">
    <citation type="journal article" date="2023" name="Arcadia Sci">
        <title>De novo assembly of a long-read Amblyomma americanum tick genome.</title>
        <authorList>
            <person name="Chou S."/>
            <person name="Poskanzer K.E."/>
            <person name="Rollins M."/>
            <person name="Thuy-Boun P.S."/>
        </authorList>
    </citation>
    <scope>NUCLEOTIDE SEQUENCE [LARGE SCALE GENOMIC DNA]</scope>
    <source>
        <strain evidence="11">F_SG_1</strain>
        <tissue evidence="11">Salivary glands</tissue>
    </source>
</reference>
<keyword evidence="4" id="KW-0949">S-adenosyl-L-methionine</keyword>
<feature type="region of interest" description="Disordered" evidence="9">
    <location>
        <begin position="81"/>
        <end position="111"/>
    </location>
</feature>
<feature type="compositionally biased region" description="Polar residues" evidence="9">
    <location>
        <begin position="289"/>
        <end position="306"/>
    </location>
</feature>
<keyword evidence="5" id="KW-0156">Chromatin regulator</keyword>
<feature type="region of interest" description="Disordered" evidence="9">
    <location>
        <begin position="484"/>
        <end position="566"/>
    </location>
</feature>
<feature type="compositionally biased region" description="Basic and acidic residues" evidence="9">
    <location>
        <begin position="1013"/>
        <end position="1030"/>
    </location>
</feature>
<evidence type="ECO:0000256" key="3">
    <source>
        <dbReference type="ARBA" id="ARBA00022679"/>
    </source>
</evidence>
<feature type="compositionally biased region" description="Pro residues" evidence="9">
    <location>
        <begin position="255"/>
        <end position="287"/>
    </location>
</feature>
<feature type="compositionally biased region" description="Acidic residues" evidence="9">
    <location>
        <begin position="1002"/>
        <end position="1012"/>
    </location>
</feature>
<evidence type="ECO:0000256" key="6">
    <source>
        <dbReference type="ARBA" id="ARBA00022884"/>
    </source>
</evidence>
<feature type="compositionally biased region" description="Pro residues" evidence="9">
    <location>
        <begin position="427"/>
        <end position="441"/>
    </location>
</feature>
<feature type="compositionally biased region" description="Acidic residues" evidence="9">
    <location>
        <begin position="871"/>
        <end position="891"/>
    </location>
</feature>
<keyword evidence="3" id="KW-0808">Transferase</keyword>
<feature type="region of interest" description="Disordered" evidence="9">
    <location>
        <begin position="1076"/>
        <end position="1115"/>
    </location>
</feature>
<evidence type="ECO:0000256" key="8">
    <source>
        <dbReference type="PROSITE-ProRule" id="PRU00176"/>
    </source>
</evidence>
<feature type="domain" description="RRM" evidence="10">
    <location>
        <begin position="151"/>
        <end position="224"/>
    </location>
</feature>
<evidence type="ECO:0000256" key="9">
    <source>
        <dbReference type="SAM" id="MobiDB-lite"/>
    </source>
</evidence>
<dbReference type="GO" id="GO:0042800">
    <property type="term" value="F:histone H3K4 methyltransferase activity"/>
    <property type="evidence" value="ECO:0007669"/>
    <property type="project" value="InterPro"/>
</dbReference>
<evidence type="ECO:0000256" key="7">
    <source>
        <dbReference type="ARBA" id="ARBA00023242"/>
    </source>
</evidence>
<feature type="compositionally biased region" description="Polar residues" evidence="9">
    <location>
        <begin position="503"/>
        <end position="521"/>
    </location>
</feature>
<gene>
    <name evidence="11" type="ORF">V5799_012255</name>
</gene>
<feature type="compositionally biased region" description="Low complexity" evidence="9">
    <location>
        <begin position="963"/>
        <end position="974"/>
    </location>
</feature>
<feature type="compositionally biased region" description="Pro residues" evidence="9">
    <location>
        <begin position="1189"/>
        <end position="1199"/>
    </location>
</feature>
<dbReference type="GO" id="GO:0032259">
    <property type="term" value="P:methylation"/>
    <property type="evidence" value="ECO:0007669"/>
    <property type="project" value="UniProtKB-KW"/>
</dbReference>
<keyword evidence="7" id="KW-0539">Nucleus</keyword>
<accession>A0AAQ4EEQ7</accession>
<name>A0AAQ4EEQ7_AMBAM</name>
<dbReference type="InterPro" id="IPR035979">
    <property type="entry name" value="RBD_domain_sf"/>
</dbReference>
<dbReference type="Proteomes" id="UP001321473">
    <property type="component" value="Unassembled WGS sequence"/>
</dbReference>
<feature type="region of interest" description="Disordered" evidence="9">
    <location>
        <begin position="1180"/>
        <end position="1212"/>
    </location>
</feature>
<keyword evidence="2" id="KW-0489">Methyltransferase</keyword>
<proteinExistence type="predicted"/>
<evidence type="ECO:0000256" key="4">
    <source>
        <dbReference type="ARBA" id="ARBA00022691"/>
    </source>
</evidence>
<feature type="region of interest" description="Disordered" evidence="9">
    <location>
        <begin position="342"/>
        <end position="468"/>
    </location>
</feature>
<keyword evidence="6 8" id="KW-0694">RNA-binding</keyword>
<evidence type="ECO:0000313" key="11">
    <source>
        <dbReference type="EMBL" id="KAK8773216.1"/>
    </source>
</evidence>
<dbReference type="InterPro" id="IPR012677">
    <property type="entry name" value="Nucleotide-bd_a/b_plait_sf"/>
</dbReference>
<organism evidence="11 12">
    <name type="scientific">Amblyomma americanum</name>
    <name type="common">Lone star tick</name>
    <dbReference type="NCBI Taxonomy" id="6943"/>
    <lineage>
        <taxon>Eukaryota</taxon>
        <taxon>Metazoa</taxon>
        <taxon>Ecdysozoa</taxon>
        <taxon>Arthropoda</taxon>
        <taxon>Chelicerata</taxon>
        <taxon>Arachnida</taxon>
        <taxon>Acari</taxon>
        <taxon>Parasitiformes</taxon>
        <taxon>Ixodida</taxon>
        <taxon>Ixodoidea</taxon>
        <taxon>Ixodidae</taxon>
        <taxon>Amblyomminae</taxon>
        <taxon>Amblyomma</taxon>
    </lineage>
</organism>
<dbReference type="SUPFAM" id="SSF54928">
    <property type="entry name" value="RNA-binding domain, RBD"/>
    <property type="match status" value="1"/>
</dbReference>
<protein>
    <recommendedName>
        <fullName evidence="10">RRM domain-containing protein</fullName>
    </recommendedName>
</protein>
<dbReference type="GO" id="GO:0003723">
    <property type="term" value="F:RNA binding"/>
    <property type="evidence" value="ECO:0007669"/>
    <property type="project" value="UniProtKB-UniRule"/>
</dbReference>
<dbReference type="GO" id="GO:0048188">
    <property type="term" value="C:Set1C/COMPASS complex"/>
    <property type="evidence" value="ECO:0007669"/>
    <property type="project" value="TreeGrafter"/>
</dbReference>
<dbReference type="EMBL" id="JARKHS020017191">
    <property type="protein sequence ID" value="KAK8773216.1"/>
    <property type="molecule type" value="Genomic_DNA"/>
</dbReference>
<dbReference type="InterPro" id="IPR000504">
    <property type="entry name" value="RRM_dom"/>
</dbReference>
<feature type="compositionally biased region" description="Low complexity" evidence="9">
    <location>
        <begin position="391"/>
        <end position="415"/>
    </location>
</feature>
<comment type="subcellular location">
    <subcellularLocation>
        <location evidence="1">Nucleus</location>
    </subcellularLocation>
</comment>
<feature type="region of interest" description="Disordered" evidence="9">
    <location>
        <begin position="871"/>
        <end position="1039"/>
    </location>
</feature>
<dbReference type="Gene3D" id="3.30.70.330">
    <property type="match status" value="1"/>
</dbReference>
<dbReference type="SMART" id="SM00360">
    <property type="entry name" value="RRM"/>
    <property type="match status" value="1"/>
</dbReference>
<sequence length="1320" mass="144738">MVERPPERLRATCREAFSRHLAFQGGPEKTLCSTTSPCSCHRGRPAAVTLDSNFPFSAGPNHLFSFQIQVVVPHFKTNEWRSTRSTRRQPWGKEEEELQTSGGSSDEKRGREGLQIRWSCAWARKPLSAGANLPVPKFKIDEHYVGVPPPLEVTLTNLNDNIGKAFLDDLLKKFGQIDESIVYYHSRTRKHLGLARVIFSTTKAARYCVEKMHLSSVMGNILNVFLDPFGRECQRLCEELSFDRPKFAEPMRYAPDPPPPPPSQMLPAPPPTARVPPPSPAGPPPPSDFNYTNHSDYSSGSYRSNPSTPMSYDSGYSYCSSSQYPAPSHSWEVNHSGGWAADGMAWQQGSSWDPHADAIPPPKQSPARESLDSRIELLLKQTEGRGSFLDAGVPPFGSPPFGDSSAPQQGSPASSMTQASDGLTGVPLPPLPPDSSPLPPLPERDELPPPPPEEEDEDMELLSTPPSPFLSVQEYHHWARVTREARARGDLSDSELDDRRADTTLQSNDDTNLSVPSTRDSTPVHDELPEPLPEDDSMMGNQVVDDDDDRMSLSSLSSGEEKLQVNAPLPEPPAPSVYLAQEAVGSAPVAYQAAPGTSSMYAPVSVYASAHPMYPSQEVQMMAQMGIWKPGMGSGVQAASSPHQQQPQPPHQPPLPPSPIRSGSAYPYGGTSAPPTVPPPPVPAYNPLYPPPPLPHYTPAASSHSHHYAPHYYPAASTPPQYGRSSDYLAARLQPSPYKWYNSSAVPVVRPGTFHRPNSPPMPPGTMSTDPNAPTVRAVLDALVMELREIVKRDICKRMVESYAFKRFEVWWDEQVSAASKVFTLFCSLVLFETRSVGSMGCGCSETEFSRLKLNTSRNWKTLFALLCESESESEESSDSETSSEGEEEDISSSSETAESDSESEAEKDTKTASISDEEELVPSKPTGKGSKILLELSASDISEDEEPLLSGGLVQQSKEPLEQQASTAAEASSMPALEGHLKDEVSDLEDIELPPTPLFDEREEEEADQEERELPAEVEREEDTAKDSRPVAPSAAELPVVDAKDILDDLPPCNLEYEASEALMALAAGFAPPEGVTDKTDAKAPALPPVKAEEKVKEEPLVNGEAPKPLLPKADVLKGMLEKVEEKQEEMEEDANKPSYLISDHCYCLPQQTGAPPEAVAGDHEYASAPPSVAAAAAITAPTERQLSPPPAAIPPPTKTKQRKKRKSKEESICDQLMFDVPLEPIEKLSREVAFARRNVVEEMNILYEFLRTGVDSEDVQYLKRSYDAMLQDEVQGYWLNDTHWVDHPHILCCCLTGAWICLLNFLMRRLLVVCTDSP</sequence>
<feature type="region of interest" description="Disordered" evidence="9">
    <location>
        <begin position="632"/>
        <end position="679"/>
    </location>
</feature>
<dbReference type="PROSITE" id="PS50102">
    <property type="entry name" value="RRM"/>
    <property type="match status" value="1"/>
</dbReference>